<dbReference type="Proteomes" id="UP000219972">
    <property type="component" value="Unassembled WGS sequence"/>
</dbReference>
<evidence type="ECO:0000313" key="2">
    <source>
        <dbReference type="Proteomes" id="UP000219972"/>
    </source>
</evidence>
<name>A0ABX4IX96_9HYPH</name>
<evidence type="ECO:0000313" key="1">
    <source>
        <dbReference type="EMBL" id="PDS46289.1"/>
    </source>
</evidence>
<comment type="caution">
    <text evidence="1">The sequence shown here is derived from an EMBL/GenBank/DDBJ whole genome shotgun (WGS) entry which is preliminary data.</text>
</comment>
<dbReference type="EMBL" id="NWSL01000064">
    <property type="protein sequence ID" value="PDS46289.1"/>
    <property type="molecule type" value="Genomic_DNA"/>
</dbReference>
<reference evidence="1 2" key="1">
    <citation type="submission" date="2017-09" db="EMBL/GenBank/DDBJ databases">
        <title>Comparative genomics of rhizobia isolated from Phaseolus vulgaris in China.</title>
        <authorList>
            <person name="Tong W."/>
        </authorList>
    </citation>
    <scope>NUCLEOTIDE SEQUENCE [LARGE SCALE GENOMIC DNA]</scope>
    <source>
        <strain evidence="1 2">Y27</strain>
    </source>
</reference>
<protein>
    <recommendedName>
        <fullName evidence="3">DUF2336 domain-containing protein</fullName>
    </recommendedName>
</protein>
<accession>A0ABX4IX96</accession>
<sequence length="177" mass="19642">MPVMDVQAQALSEAGARIRKLQEQMTDRVLRMAAEVQKLMEIVPPAEAKAFLKARCNLPAAELSTYLGFAKSLKGSEDLLRKARASFPVVKALVTADAECRQEVLERMQIGAQIASKDVAAIRRRLSEAKLTVAESMETGKVVSKLATRLKVRVDGRGQRSRSDLLHWRHCIHLPDP</sequence>
<organism evidence="1 2">
    <name type="scientific">Rhizobium anhuiense</name>
    <dbReference type="NCBI Taxonomy" id="1184720"/>
    <lineage>
        <taxon>Bacteria</taxon>
        <taxon>Pseudomonadati</taxon>
        <taxon>Pseudomonadota</taxon>
        <taxon>Alphaproteobacteria</taxon>
        <taxon>Hyphomicrobiales</taxon>
        <taxon>Rhizobiaceae</taxon>
        <taxon>Rhizobium/Agrobacterium group</taxon>
        <taxon>Rhizobium</taxon>
    </lineage>
</organism>
<dbReference type="RefSeq" id="WP_097545478.1">
    <property type="nucleotide sequence ID" value="NZ_NWSK01000045.1"/>
</dbReference>
<evidence type="ECO:0008006" key="3">
    <source>
        <dbReference type="Google" id="ProtNLM"/>
    </source>
</evidence>
<keyword evidence="2" id="KW-1185">Reference proteome</keyword>
<proteinExistence type="predicted"/>
<gene>
    <name evidence="1" type="ORF">CO662_36425</name>
</gene>